<evidence type="ECO:0000313" key="6">
    <source>
        <dbReference type="Proteomes" id="UP000231450"/>
    </source>
</evidence>
<dbReference type="InterPro" id="IPR005925">
    <property type="entry name" value="Agmatinase-rel"/>
</dbReference>
<keyword evidence="2 4" id="KW-0479">Metal-binding</keyword>
<dbReference type="PROSITE" id="PS51409">
    <property type="entry name" value="ARGINASE_2"/>
    <property type="match status" value="1"/>
</dbReference>
<keyword evidence="3" id="KW-0378">Hydrolase</keyword>
<dbReference type="PANTHER" id="PTHR11358:SF26">
    <property type="entry name" value="GUANIDINO ACID HYDROLASE, MITOCHONDRIAL"/>
    <property type="match status" value="1"/>
</dbReference>
<gene>
    <name evidence="5" type="primary">speB</name>
    <name evidence="5" type="ORF">COU81_01625</name>
</gene>
<dbReference type="GO" id="GO:0008783">
    <property type="term" value="F:agmatinase activity"/>
    <property type="evidence" value="ECO:0007669"/>
    <property type="project" value="TreeGrafter"/>
</dbReference>
<comment type="similarity">
    <text evidence="1">Belongs to the arginase family. Agmatinase subfamily.</text>
</comment>
<protein>
    <submittedName>
        <fullName evidence="5">Agmatinase</fullName>
    </submittedName>
</protein>
<feature type="binding site" evidence="4">
    <location>
        <position position="136"/>
    </location>
    <ligand>
        <name>Mn(2+)</name>
        <dbReference type="ChEBI" id="CHEBI:29035"/>
        <label>1</label>
    </ligand>
</feature>
<dbReference type="InterPro" id="IPR023696">
    <property type="entry name" value="Ureohydrolase_dom_sf"/>
</dbReference>
<feature type="binding site" evidence="4">
    <location>
        <position position="224"/>
    </location>
    <ligand>
        <name>Mn(2+)</name>
        <dbReference type="ChEBI" id="CHEBI:29035"/>
        <label>1</label>
    </ligand>
</feature>
<dbReference type="GO" id="GO:0033389">
    <property type="term" value="P:putrescine biosynthetic process from arginine, via agmatine"/>
    <property type="evidence" value="ECO:0007669"/>
    <property type="project" value="TreeGrafter"/>
</dbReference>
<comment type="cofactor">
    <cofactor evidence="4">
        <name>Mn(2+)</name>
        <dbReference type="ChEBI" id="CHEBI:29035"/>
    </cofactor>
    <text evidence="4">Binds 2 manganese ions per subunit.</text>
</comment>
<dbReference type="SUPFAM" id="SSF52768">
    <property type="entry name" value="Arginase/deacetylase"/>
    <property type="match status" value="1"/>
</dbReference>
<dbReference type="GO" id="GO:0046872">
    <property type="term" value="F:metal ion binding"/>
    <property type="evidence" value="ECO:0007669"/>
    <property type="project" value="UniProtKB-KW"/>
</dbReference>
<feature type="binding site" evidence="4">
    <location>
        <position position="113"/>
    </location>
    <ligand>
        <name>Mn(2+)</name>
        <dbReference type="ChEBI" id="CHEBI:29035"/>
        <label>1</label>
    </ligand>
</feature>
<name>A0A2M8KEC6_9BACT</name>
<keyword evidence="4" id="KW-0464">Manganese</keyword>
<dbReference type="NCBIfam" id="TIGR01230">
    <property type="entry name" value="agmatinase"/>
    <property type="match status" value="1"/>
</dbReference>
<dbReference type="InterPro" id="IPR006035">
    <property type="entry name" value="Ureohydrolase"/>
</dbReference>
<organism evidence="5 6">
    <name type="scientific">Candidatus Portnoybacteria bacterium CG10_big_fil_rev_8_21_14_0_10_36_7</name>
    <dbReference type="NCBI Taxonomy" id="1974812"/>
    <lineage>
        <taxon>Bacteria</taxon>
        <taxon>Candidatus Portnoyibacteriota</taxon>
    </lineage>
</organism>
<evidence type="ECO:0000256" key="4">
    <source>
        <dbReference type="PIRSR" id="PIRSR036979-1"/>
    </source>
</evidence>
<sequence>MKLQISKNNFLNLDDSHANLKSSRVVIVPFGMEHSVSYGHGTAKGPEAIIRASHEVELFDEELKCEPYKKIGVATLKAEKIASDGEGAIEQVREITSEILSINKIPIILGGEHTLTAGVIQAMAKKYQDITILHFDAHADLRDSYLGNKFSHACVMRRCLDLKNVRLVQVGIRNISNEVEDGAEYDFWEKNQKRIKTYWAKDGFDIANKEFIKSLGEYVCISFDVDCLDTSIMPSTGTPEPGGFSWYEVLKILRIVGDSTNVVGMDFVELSPVKNSIASDFLIAKLIYKAISYCI</sequence>
<dbReference type="PIRSF" id="PIRSF036979">
    <property type="entry name" value="Arginase"/>
    <property type="match status" value="1"/>
</dbReference>
<evidence type="ECO:0000256" key="2">
    <source>
        <dbReference type="ARBA" id="ARBA00022723"/>
    </source>
</evidence>
<reference evidence="6" key="1">
    <citation type="submission" date="2017-09" db="EMBL/GenBank/DDBJ databases">
        <title>Depth-based differentiation of microbial function through sediment-hosted aquifers and enrichment of novel symbionts in the deep terrestrial subsurface.</title>
        <authorList>
            <person name="Probst A.J."/>
            <person name="Ladd B."/>
            <person name="Jarett J.K."/>
            <person name="Geller-Mcgrath D.E."/>
            <person name="Sieber C.M.K."/>
            <person name="Emerson J.B."/>
            <person name="Anantharaman K."/>
            <person name="Thomas B.C."/>
            <person name="Malmstrom R."/>
            <person name="Stieglmeier M."/>
            <person name="Klingl A."/>
            <person name="Woyke T."/>
            <person name="Ryan C.M."/>
            <person name="Banfield J.F."/>
        </authorList>
    </citation>
    <scope>NUCLEOTIDE SEQUENCE [LARGE SCALE GENOMIC DNA]</scope>
</reference>
<dbReference type="Pfam" id="PF00491">
    <property type="entry name" value="Arginase"/>
    <property type="match status" value="1"/>
</dbReference>
<evidence type="ECO:0000256" key="1">
    <source>
        <dbReference type="ARBA" id="ARBA00009227"/>
    </source>
</evidence>
<accession>A0A2M8KEC6</accession>
<dbReference type="PANTHER" id="PTHR11358">
    <property type="entry name" value="ARGINASE/AGMATINASE"/>
    <property type="match status" value="1"/>
</dbReference>
<proteinExistence type="inferred from homology"/>
<dbReference type="Proteomes" id="UP000231450">
    <property type="component" value="Unassembled WGS sequence"/>
</dbReference>
<dbReference type="AlphaFoldDB" id="A0A2M8KEC6"/>
<dbReference type="CDD" id="cd11593">
    <property type="entry name" value="Agmatinase-like_2"/>
    <property type="match status" value="1"/>
</dbReference>
<evidence type="ECO:0000256" key="3">
    <source>
        <dbReference type="ARBA" id="ARBA00022801"/>
    </source>
</evidence>
<feature type="binding site" evidence="4">
    <location>
        <position position="138"/>
    </location>
    <ligand>
        <name>Mn(2+)</name>
        <dbReference type="ChEBI" id="CHEBI:29035"/>
        <label>1</label>
    </ligand>
</feature>
<feature type="binding site" evidence="4">
    <location>
        <position position="140"/>
    </location>
    <ligand>
        <name>Mn(2+)</name>
        <dbReference type="ChEBI" id="CHEBI:29035"/>
        <label>1</label>
    </ligand>
</feature>
<comment type="caution">
    <text evidence="5">The sequence shown here is derived from an EMBL/GenBank/DDBJ whole genome shotgun (WGS) entry which is preliminary data.</text>
</comment>
<feature type="binding site" evidence="4">
    <location>
        <position position="226"/>
    </location>
    <ligand>
        <name>Mn(2+)</name>
        <dbReference type="ChEBI" id="CHEBI:29035"/>
        <label>1</label>
    </ligand>
</feature>
<dbReference type="Gene3D" id="3.40.800.10">
    <property type="entry name" value="Ureohydrolase domain"/>
    <property type="match status" value="1"/>
</dbReference>
<evidence type="ECO:0000313" key="5">
    <source>
        <dbReference type="EMBL" id="PJE58269.1"/>
    </source>
</evidence>
<dbReference type="EMBL" id="PFDW01000036">
    <property type="protein sequence ID" value="PJE58269.1"/>
    <property type="molecule type" value="Genomic_DNA"/>
</dbReference>